<dbReference type="Proteomes" id="UP001626537">
    <property type="component" value="Chromosome"/>
</dbReference>
<organism evidence="3 4">
    <name type="scientific">Congregibacter variabilis</name>
    <dbReference type="NCBI Taxonomy" id="3081200"/>
    <lineage>
        <taxon>Bacteria</taxon>
        <taxon>Pseudomonadati</taxon>
        <taxon>Pseudomonadota</taxon>
        <taxon>Gammaproteobacteria</taxon>
        <taxon>Cellvibrionales</taxon>
        <taxon>Halieaceae</taxon>
        <taxon>Congregibacter</taxon>
    </lineage>
</organism>
<dbReference type="Gene3D" id="3.40.50.1820">
    <property type="entry name" value="alpha/beta hydrolase"/>
    <property type="match status" value="1"/>
</dbReference>
<evidence type="ECO:0000313" key="3">
    <source>
        <dbReference type="EMBL" id="WOJ94406.1"/>
    </source>
</evidence>
<dbReference type="PRINTS" id="PR00111">
    <property type="entry name" value="ABHYDROLASE"/>
</dbReference>
<evidence type="ECO:0000259" key="2">
    <source>
        <dbReference type="Pfam" id="PF00561"/>
    </source>
</evidence>
<sequence>MVANLAANKERSGHNKALEPTLHASVVGVGSPVILLHGLFGMGSNLGGLARALASDFEVHQLDLPNHGRSSWQENSDLHDLAASVFAYLKNKGLSRVAVVGHSLGGKVAMQMALSWPEHISAVVVADIAPVEYPASHDAVFSAIAAVEAARPKSRSEAGELMQGSVSEPSVVQFLTMSLKRDDEGVYTWRFNASALRDNYENFRQSPTGPVYPGAALFVYGLASDYVDEVGMRAALDLFPRARFQGIPDTGHWLHAEKPQVFNRSVLDFLKQSLGKEGSQG</sequence>
<feature type="domain" description="AB hydrolase-1" evidence="2">
    <location>
        <begin position="32"/>
        <end position="259"/>
    </location>
</feature>
<dbReference type="PRINTS" id="PR00412">
    <property type="entry name" value="EPOXHYDRLASE"/>
</dbReference>
<dbReference type="EMBL" id="CP136864">
    <property type="protein sequence ID" value="WOJ94406.1"/>
    <property type="molecule type" value="Genomic_DNA"/>
</dbReference>
<keyword evidence="1 3" id="KW-0378">Hydrolase</keyword>
<dbReference type="InterPro" id="IPR029058">
    <property type="entry name" value="AB_hydrolase_fold"/>
</dbReference>
<dbReference type="InterPro" id="IPR000639">
    <property type="entry name" value="Epox_hydrolase-like"/>
</dbReference>
<dbReference type="PANTHER" id="PTHR46118:SF4">
    <property type="entry name" value="PROTEIN ABHD11"/>
    <property type="match status" value="1"/>
</dbReference>
<dbReference type="RefSeq" id="WP_407349042.1">
    <property type="nucleotide sequence ID" value="NZ_CP136864.1"/>
</dbReference>
<evidence type="ECO:0000313" key="4">
    <source>
        <dbReference type="Proteomes" id="UP001626537"/>
    </source>
</evidence>
<protein>
    <submittedName>
        <fullName evidence="3">Alpha/beta fold hydrolase</fullName>
    </submittedName>
</protein>
<reference evidence="3 4" key="1">
    <citation type="submission" date="2023-10" db="EMBL/GenBank/DDBJ databases">
        <title>Two novel species belonging to the OM43/NOR5 clade.</title>
        <authorList>
            <person name="Park M."/>
        </authorList>
    </citation>
    <scope>NUCLEOTIDE SEQUENCE [LARGE SCALE GENOMIC DNA]</scope>
    <source>
        <strain evidence="3 4">IMCC43200</strain>
    </source>
</reference>
<name>A0ABZ0I5C0_9GAMM</name>
<keyword evidence="4" id="KW-1185">Reference proteome</keyword>
<dbReference type="GO" id="GO:0016787">
    <property type="term" value="F:hydrolase activity"/>
    <property type="evidence" value="ECO:0007669"/>
    <property type="project" value="UniProtKB-KW"/>
</dbReference>
<dbReference type="Pfam" id="PF00561">
    <property type="entry name" value="Abhydrolase_1"/>
    <property type="match status" value="1"/>
</dbReference>
<gene>
    <name evidence="3" type="ORF">R0135_04400</name>
</gene>
<evidence type="ECO:0000256" key="1">
    <source>
        <dbReference type="ARBA" id="ARBA00022801"/>
    </source>
</evidence>
<dbReference type="SUPFAM" id="SSF53474">
    <property type="entry name" value="alpha/beta-Hydrolases"/>
    <property type="match status" value="1"/>
</dbReference>
<proteinExistence type="predicted"/>
<dbReference type="InterPro" id="IPR000073">
    <property type="entry name" value="AB_hydrolase_1"/>
</dbReference>
<accession>A0ABZ0I5C0</accession>
<dbReference type="PANTHER" id="PTHR46118">
    <property type="entry name" value="PROTEIN ABHD11"/>
    <property type="match status" value="1"/>
</dbReference>